<dbReference type="InterPro" id="IPR011013">
    <property type="entry name" value="Gal_mutarotase_sf_dom"/>
</dbReference>
<comment type="caution">
    <text evidence="1">The sequence shown here is derived from an EMBL/GenBank/DDBJ whole genome shotgun (WGS) entry which is preliminary data.</text>
</comment>
<dbReference type="GO" id="GO:0003824">
    <property type="term" value="F:catalytic activity"/>
    <property type="evidence" value="ECO:0007669"/>
    <property type="project" value="InterPro"/>
</dbReference>
<evidence type="ECO:0000313" key="2">
    <source>
        <dbReference type="Proteomes" id="UP000460221"/>
    </source>
</evidence>
<evidence type="ECO:0000313" key="1">
    <source>
        <dbReference type="EMBL" id="MTD16205.1"/>
    </source>
</evidence>
<dbReference type="Proteomes" id="UP000460221">
    <property type="component" value="Unassembled WGS sequence"/>
</dbReference>
<proteinExistence type="predicted"/>
<dbReference type="RefSeq" id="WP_154770149.1">
    <property type="nucleotide sequence ID" value="NZ_WLYK01000008.1"/>
</dbReference>
<gene>
    <name evidence="1" type="ORF">GIS00_19895</name>
</gene>
<accession>A0A7K1FPX7</accession>
<dbReference type="CDD" id="cd09023">
    <property type="entry name" value="Aldose_epim_Ec_c4013"/>
    <property type="match status" value="1"/>
</dbReference>
<dbReference type="GO" id="GO:0005975">
    <property type="term" value="P:carbohydrate metabolic process"/>
    <property type="evidence" value="ECO:0007669"/>
    <property type="project" value="InterPro"/>
</dbReference>
<dbReference type="Gene3D" id="2.70.98.10">
    <property type="match status" value="1"/>
</dbReference>
<organism evidence="1 2">
    <name type="scientific">Nakamurella alba</name>
    <dbReference type="NCBI Taxonomy" id="2665158"/>
    <lineage>
        <taxon>Bacteria</taxon>
        <taxon>Bacillati</taxon>
        <taxon>Actinomycetota</taxon>
        <taxon>Actinomycetes</taxon>
        <taxon>Nakamurellales</taxon>
        <taxon>Nakamurellaceae</taxon>
        <taxon>Nakamurella</taxon>
    </lineage>
</organism>
<protein>
    <submittedName>
        <fullName evidence="1">DUF4432 family protein</fullName>
    </submittedName>
</protein>
<sequence length="352" mass="38923">MLLHGQDLDRRELRRRAGSTAAAGGVRAVVLDDGSERGVRVLEFRTAAGLRFEVLIDRAFDIGAAEFDGCSIGWQSPTGVVDPRFADTDDDALMPLRGMNGLLVTGGLDHIMSAQTVDASQYRYPARPTVRHPIHGRIARIPARLIGYGQDWTDTGCVLWAEAEIVQAAVFGEHLVLHRRYEVDLDGSDIRMTDRVVNRGFDPTPHMFLYHVNVGWPLVDEGSRLDAAVARTLWETDSVREQGLDHRVLSAPVPGALEQVYEHELRPDADGRVRAGIVNDRLGLSFHVDVDPAQLPCFFQWLHLREGAYAVGLEPATHHAAGDQAARDDGAMIWLGDGEERRYSTVLRFGHG</sequence>
<reference evidence="1 2" key="1">
    <citation type="submission" date="2019-11" db="EMBL/GenBank/DDBJ databases">
        <authorList>
            <person name="Jiang L.-Q."/>
        </authorList>
    </citation>
    <scope>NUCLEOTIDE SEQUENCE [LARGE SCALE GENOMIC DNA]</scope>
    <source>
        <strain evidence="1 2">YIM 132087</strain>
    </source>
</reference>
<dbReference type="AlphaFoldDB" id="A0A7K1FPX7"/>
<dbReference type="GO" id="GO:0030246">
    <property type="term" value="F:carbohydrate binding"/>
    <property type="evidence" value="ECO:0007669"/>
    <property type="project" value="InterPro"/>
</dbReference>
<dbReference type="SUPFAM" id="SSF74650">
    <property type="entry name" value="Galactose mutarotase-like"/>
    <property type="match status" value="1"/>
</dbReference>
<dbReference type="EMBL" id="WLYK01000008">
    <property type="protein sequence ID" value="MTD16205.1"/>
    <property type="molecule type" value="Genomic_DNA"/>
</dbReference>
<dbReference type="Pfam" id="PF14486">
    <property type="entry name" value="DUF4432"/>
    <property type="match status" value="1"/>
</dbReference>
<dbReference type="InterPro" id="IPR014718">
    <property type="entry name" value="GH-type_carb-bd"/>
</dbReference>
<dbReference type="InterPro" id="IPR027839">
    <property type="entry name" value="DUF4432"/>
</dbReference>
<name>A0A7K1FPX7_9ACTN</name>
<keyword evidence="2" id="KW-1185">Reference proteome</keyword>